<feature type="compositionally biased region" description="Polar residues" evidence="1">
    <location>
        <begin position="1"/>
        <end position="22"/>
    </location>
</feature>
<dbReference type="RefSeq" id="XP_021874066.1">
    <property type="nucleotide sequence ID" value="XM_022018925.1"/>
</dbReference>
<protein>
    <submittedName>
        <fullName evidence="2">Uncharacterized protein</fullName>
    </submittedName>
</protein>
<evidence type="ECO:0000313" key="3">
    <source>
        <dbReference type="Proteomes" id="UP000193218"/>
    </source>
</evidence>
<dbReference type="EMBL" id="NBSH01000002">
    <property type="protein sequence ID" value="ORX40281.1"/>
    <property type="molecule type" value="Genomic_DNA"/>
</dbReference>
<sequence length="136" mass="14864">MSGQDTSTESGSKANSARSSQRQDTECPIDSGDEDVKDDEADDDASIKAISRSRTNKFPFETDEEDDGNVSDESVSSTRGIRRRYTGWGESQDPANETEEVHYAESDDEQAKITKTQLATEVQATEKSASDEVSTV</sequence>
<evidence type="ECO:0000256" key="1">
    <source>
        <dbReference type="SAM" id="MobiDB-lite"/>
    </source>
</evidence>
<comment type="caution">
    <text evidence="2">The sequence shown here is derived from an EMBL/GenBank/DDBJ whole genome shotgun (WGS) entry which is preliminary data.</text>
</comment>
<dbReference type="Proteomes" id="UP000193218">
    <property type="component" value="Unassembled WGS sequence"/>
</dbReference>
<organism evidence="2 3">
    <name type="scientific">Kockovaella imperatae</name>
    <dbReference type="NCBI Taxonomy" id="4999"/>
    <lineage>
        <taxon>Eukaryota</taxon>
        <taxon>Fungi</taxon>
        <taxon>Dikarya</taxon>
        <taxon>Basidiomycota</taxon>
        <taxon>Agaricomycotina</taxon>
        <taxon>Tremellomycetes</taxon>
        <taxon>Tremellales</taxon>
        <taxon>Cuniculitremaceae</taxon>
        <taxon>Kockovaella</taxon>
    </lineage>
</organism>
<reference evidence="2 3" key="1">
    <citation type="submission" date="2017-03" db="EMBL/GenBank/DDBJ databases">
        <title>Widespread Adenine N6-methylation of Active Genes in Fungi.</title>
        <authorList>
            <consortium name="DOE Joint Genome Institute"/>
            <person name="Mondo S.J."/>
            <person name="Dannebaum R.O."/>
            <person name="Kuo R.C."/>
            <person name="Louie K.B."/>
            <person name="Bewick A.J."/>
            <person name="Labutti K."/>
            <person name="Haridas S."/>
            <person name="Kuo A."/>
            <person name="Salamov A."/>
            <person name="Ahrendt S.R."/>
            <person name="Lau R."/>
            <person name="Bowen B.P."/>
            <person name="Lipzen A."/>
            <person name="Sullivan W."/>
            <person name="Andreopoulos W.B."/>
            <person name="Clum A."/>
            <person name="Lindquist E."/>
            <person name="Daum C."/>
            <person name="Northen T.R."/>
            <person name="Ramamoorthy G."/>
            <person name="Schmitz R.J."/>
            <person name="Gryganskyi A."/>
            <person name="Culley D."/>
            <person name="Magnuson J."/>
            <person name="James T.Y."/>
            <person name="O'Malley M.A."/>
            <person name="Stajich J.E."/>
            <person name="Spatafora J.W."/>
            <person name="Visel A."/>
            <person name="Grigoriev I.V."/>
        </authorList>
    </citation>
    <scope>NUCLEOTIDE SEQUENCE [LARGE SCALE GENOMIC DNA]</scope>
    <source>
        <strain evidence="2 3">NRRL Y-17943</strain>
    </source>
</reference>
<dbReference type="InParanoid" id="A0A1Y1UQG4"/>
<dbReference type="GeneID" id="33560734"/>
<feature type="region of interest" description="Disordered" evidence="1">
    <location>
        <begin position="1"/>
        <end position="113"/>
    </location>
</feature>
<keyword evidence="3" id="KW-1185">Reference proteome</keyword>
<dbReference type="AlphaFoldDB" id="A0A1Y1UQG4"/>
<evidence type="ECO:0000313" key="2">
    <source>
        <dbReference type="EMBL" id="ORX40281.1"/>
    </source>
</evidence>
<name>A0A1Y1UQG4_9TREE</name>
<gene>
    <name evidence="2" type="ORF">BD324DRAFT_668370</name>
</gene>
<feature type="compositionally biased region" description="Acidic residues" evidence="1">
    <location>
        <begin position="31"/>
        <end position="44"/>
    </location>
</feature>
<feature type="compositionally biased region" description="Basic and acidic residues" evidence="1">
    <location>
        <begin position="99"/>
        <end position="112"/>
    </location>
</feature>
<feature type="compositionally biased region" description="Acidic residues" evidence="1">
    <location>
        <begin position="61"/>
        <end position="70"/>
    </location>
</feature>
<accession>A0A1Y1UQG4</accession>
<proteinExistence type="predicted"/>